<reference evidence="1 2" key="1">
    <citation type="submission" date="2017-10" db="EMBL/GenBank/DDBJ databases">
        <title>Comparative genomics between pathogenic Norcardia.</title>
        <authorList>
            <person name="Zeng L."/>
        </authorList>
    </citation>
    <scope>NUCLEOTIDE SEQUENCE [LARGE SCALE GENOMIC DNA]</scope>
    <source>
        <strain evidence="1 2">NC_YFY_NT001</strain>
    </source>
</reference>
<evidence type="ECO:0000313" key="1">
    <source>
        <dbReference type="EMBL" id="ATL69999.1"/>
    </source>
</evidence>
<evidence type="ECO:0000313" key="2">
    <source>
        <dbReference type="Proteomes" id="UP000221961"/>
    </source>
</evidence>
<gene>
    <name evidence="1" type="ORF">CRH09_31260</name>
</gene>
<organism evidence="1 2">
    <name type="scientific">Nocardia terpenica</name>
    <dbReference type="NCBI Taxonomy" id="455432"/>
    <lineage>
        <taxon>Bacteria</taxon>
        <taxon>Bacillati</taxon>
        <taxon>Actinomycetota</taxon>
        <taxon>Actinomycetes</taxon>
        <taxon>Mycobacteriales</taxon>
        <taxon>Nocardiaceae</taxon>
        <taxon>Nocardia</taxon>
    </lineage>
</organism>
<dbReference type="KEGG" id="ntp:CRH09_31260"/>
<protein>
    <submittedName>
        <fullName evidence="1">Uncharacterized protein</fullName>
    </submittedName>
</protein>
<dbReference type="EMBL" id="CP023778">
    <property type="protein sequence ID" value="ATL69999.1"/>
    <property type="molecule type" value="Genomic_DNA"/>
</dbReference>
<dbReference type="Proteomes" id="UP000221961">
    <property type="component" value="Chromosome"/>
</dbReference>
<proteinExistence type="predicted"/>
<dbReference type="AlphaFoldDB" id="A0A291RRW7"/>
<sequence length="78" mass="8360">MSARFLLVSGVVGTRWELSVRSRSSWVVGAGRVWISVVALGFLPHGYVGWGGSLVLDDFVEGGVPIPTMLAVQAFKAR</sequence>
<name>A0A291RRW7_9NOCA</name>
<accession>A0A291RRW7</accession>